<dbReference type="PANTHER" id="PTHR10367:SF17">
    <property type="entry name" value="MRNA-CAPPING ENZYME"/>
    <property type="match status" value="1"/>
</dbReference>
<dbReference type="Gene3D" id="2.40.50.140">
    <property type="entry name" value="Nucleic acid-binding proteins"/>
    <property type="match status" value="1"/>
</dbReference>
<evidence type="ECO:0000313" key="14">
    <source>
        <dbReference type="Proteomes" id="UP000820818"/>
    </source>
</evidence>
<evidence type="ECO:0000259" key="12">
    <source>
        <dbReference type="Pfam" id="PF03919"/>
    </source>
</evidence>
<keyword evidence="7" id="KW-0506">mRNA capping</keyword>
<dbReference type="InterPro" id="IPR012340">
    <property type="entry name" value="NA-bd_OB-fold"/>
</dbReference>
<evidence type="ECO:0000256" key="6">
    <source>
        <dbReference type="ARBA" id="ARBA00022741"/>
    </source>
</evidence>
<accession>A0AAD5LER3</accession>
<dbReference type="AlphaFoldDB" id="A0AAD5LER3"/>
<dbReference type="SUPFAM" id="SSF50249">
    <property type="entry name" value="Nucleic acid-binding proteins"/>
    <property type="match status" value="1"/>
</dbReference>
<dbReference type="Pfam" id="PF03919">
    <property type="entry name" value="mRNA_cap_C"/>
    <property type="match status" value="1"/>
</dbReference>
<evidence type="ECO:0000256" key="4">
    <source>
        <dbReference type="ARBA" id="ARBA00022679"/>
    </source>
</evidence>
<evidence type="ECO:0000256" key="1">
    <source>
        <dbReference type="ARBA" id="ARBA00004123"/>
    </source>
</evidence>
<proteinExistence type="predicted"/>
<dbReference type="GO" id="GO:0005524">
    <property type="term" value="F:ATP binding"/>
    <property type="evidence" value="ECO:0007669"/>
    <property type="project" value="InterPro"/>
</dbReference>
<evidence type="ECO:0000256" key="10">
    <source>
        <dbReference type="ARBA" id="ARBA00044624"/>
    </source>
</evidence>
<keyword evidence="8" id="KW-0342">GTP-binding</keyword>
<name>A0AAD5LER3_9CRUS</name>
<gene>
    <name evidence="13" type="ORF">GHT06_018912</name>
</gene>
<evidence type="ECO:0000259" key="11">
    <source>
        <dbReference type="Pfam" id="PF01331"/>
    </source>
</evidence>
<evidence type="ECO:0000313" key="13">
    <source>
        <dbReference type="EMBL" id="KAI9556338.1"/>
    </source>
</evidence>
<evidence type="ECO:0000256" key="9">
    <source>
        <dbReference type="ARBA" id="ARBA00023242"/>
    </source>
</evidence>
<evidence type="ECO:0000256" key="7">
    <source>
        <dbReference type="ARBA" id="ARBA00023042"/>
    </source>
</evidence>
<keyword evidence="4" id="KW-0808">Transferase</keyword>
<keyword evidence="3" id="KW-0507">mRNA processing</keyword>
<feature type="domain" description="mRNA capping enzyme adenylation" evidence="11">
    <location>
        <begin position="86"/>
        <end position="284"/>
    </location>
</feature>
<dbReference type="GO" id="GO:0005634">
    <property type="term" value="C:nucleus"/>
    <property type="evidence" value="ECO:0007669"/>
    <property type="project" value="UniProtKB-SubCell"/>
</dbReference>
<dbReference type="EC" id="2.7.7.50" evidence="2"/>
<dbReference type="Pfam" id="PF01331">
    <property type="entry name" value="mRNA_cap_enzyme"/>
    <property type="match status" value="1"/>
</dbReference>
<dbReference type="SUPFAM" id="SSF56091">
    <property type="entry name" value="DNA ligase/mRNA capping enzyme, catalytic domain"/>
    <property type="match status" value="1"/>
</dbReference>
<dbReference type="GO" id="GO:0004484">
    <property type="term" value="F:mRNA guanylyltransferase activity"/>
    <property type="evidence" value="ECO:0007669"/>
    <property type="project" value="UniProtKB-EC"/>
</dbReference>
<comment type="caution">
    <text evidence="13">The sequence shown here is derived from an EMBL/GenBank/DDBJ whole genome shotgun (WGS) entry which is preliminary data.</text>
</comment>
<dbReference type="Gene3D" id="3.30.1490.430">
    <property type="match status" value="1"/>
</dbReference>
<dbReference type="InterPro" id="IPR001339">
    <property type="entry name" value="mRNA_cap_enzyme_adenylation"/>
</dbReference>
<dbReference type="Gene3D" id="3.30.470.30">
    <property type="entry name" value="DNA ligase/mRNA capping enzyme"/>
    <property type="match status" value="1"/>
</dbReference>
<evidence type="ECO:0000256" key="5">
    <source>
        <dbReference type="ARBA" id="ARBA00022695"/>
    </source>
</evidence>
<evidence type="ECO:0000256" key="3">
    <source>
        <dbReference type="ARBA" id="ARBA00022664"/>
    </source>
</evidence>
<organism evidence="13 14">
    <name type="scientific">Daphnia sinensis</name>
    <dbReference type="NCBI Taxonomy" id="1820382"/>
    <lineage>
        <taxon>Eukaryota</taxon>
        <taxon>Metazoa</taxon>
        <taxon>Ecdysozoa</taxon>
        <taxon>Arthropoda</taxon>
        <taxon>Crustacea</taxon>
        <taxon>Branchiopoda</taxon>
        <taxon>Diplostraca</taxon>
        <taxon>Cladocera</taxon>
        <taxon>Anomopoda</taxon>
        <taxon>Daphniidae</taxon>
        <taxon>Daphnia</taxon>
        <taxon>Daphnia similis group</taxon>
    </lineage>
</organism>
<dbReference type="EMBL" id="WJBH02000007">
    <property type="protein sequence ID" value="KAI9556338.1"/>
    <property type="molecule type" value="Genomic_DNA"/>
</dbReference>
<comment type="subcellular location">
    <subcellularLocation>
        <location evidence="1">Nucleus</location>
    </subcellularLocation>
</comment>
<feature type="domain" description="mRNA capping enzyme C-terminal" evidence="12">
    <location>
        <begin position="299"/>
        <end position="381"/>
    </location>
</feature>
<reference evidence="13 14" key="1">
    <citation type="submission" date="2022-05" db="EMBL/GenBank/DDBJ databases">
        <title>A multi-omics perspective on studying reproductive biology in Daphnia sinensis.</title>
        <authorList>
            <person name="Jia J."/>
        </authorList>
    </citation>
    <scope>NUCLEOTIDE SEQUENCE [LARGE SCALE GENOMIC DNA]</scope>
    <source>
        <strain evidence="13 14">WSL</strain>
    </source>
</reference>
<dbReference type="GO" id="GO:0006370">
    <property type="term" value="P:7-methylguanosine mRNA capping"/>
    <property type="evidence" value="ECO:0007669"/>
    <property type="project" value="UniProtKB-KW"/>
</dbReference>
<dbReference type="GO" id="GO:0005525">
    <property type="term" value="F:GTP binding"/>
    <property type="evidence" value="ECO:0007669"/>
    <property type="project" value="UniProtKB-KW"/>
</dbReference>
<keyword evidence="5" id="KW-0548">Nucleotidyltransferase</keyword>
<dbReference type="InterPro" id="IPR013846">
    <property type="entry name" value="mRNA_cap_enzyme_C"/>
</dbReference>
<comment type="catalytic activity">
    <reaction evidence="10">
        <text>a 5'-end diphospho-ribonucleoside in mRNA + GTP + H(+) = a 5'-end (5'-triphosphoguanosine)-ribonucleoside in mRNA + diphosphate</text>
        <dbReference type="Rhea" id="RHEA:67012"/>
        <dbReference type="Rhea" id="RHEA-COMP:17165"/>
        <dbReference type="Rhea" id="RHEA-COMP:17166"/>
        <dbReference type="ChEBI" id="CHEBI:15378"/>
        <dbReference type="ChEBI" id="CHEBI:33019"/>
        <dbReference type="ChEBI" id="CHEBI:37565"/>
        <dbReference type="ChEBI" id="CHEBI:167616"/>
        <dbReference type="ChEBI" id="CHEBI:167617"/>
        <dbReference type="EC" id="2.7.7.50"/>
    </reaction>
    <physiologicalReaction direction="left-to-right" evidence="10">
        <dbReference type="Rhea" id="RHEA:67013"/>
    </physiologicalReaction>
</comment>
<evidence type="ECO:0000256" key="8">
    <source>
        <dbReference type="ARBA" id="ARBA00023134"/>
    </source>
</evidence>
<keyword evidence="6" id="KW-0547">Nucleotide-binding</keyword>
<evidence type="ECO:0000256" key="2">
    <source>
        <dbReference type="ARBA" id="ARBA00012475"/>
    </source>
</evidence>
<sequence>MNEADARPVEWQKPINRLVNMLTGNQLQCLSPDTNFTRINLDTKFYDGQDVEGIHLLTDFDQVRQLQVRLGCYSKGPQDFFPVNWPVALSADNIDKLTSGPYVVAPKPKGPRFLLYVDLSGEVFLENMTQHIFRVDEDHAVKMDSSDGRPVTDTVLDGHFCKAKRNRDDNCNGGEEGQEKLTFLIRDAIRCKGKDLTKMNIVERIGFVKEEIMKPRLYALENSKESKQNEAFNVDIVEYLEAYQTESYLNEEFEERFKYPMRSFIFFPRNKGYMCGTNKDLLEWTENEAQSCSFRLRIPKEIQDPKEADLLIGGPNKEKKYETIPLTDEIRKLDGRIVECRYVDHHWVFVKQRLDRDYANGRKALTGKLRASENPVSRDLLLTILKK</sequence>
<keyword evidence="14" id="KW-1185">Reference proteome</keyword>
<keyword evidence="9" id="KW-0539">Nucleus</keyword>
<dbReference type="PANTHER" id="PTHR10367">
    <property type="entry name" value="MRNA-CAPPING ENZYME"/>
    <property type="match status" value="1"/>
</dbReference>
<dbReference type="Proteomes" id="UP000820818">
    <property type="component" value="Linkage Group LG7"/>
</dbReference>
<protein>
    <recommendedName>
        <fullName evidence="2">mRNA guanylyltransferase</fullName>
        <ecNumber evidence="2">2.7.7.50</ecNumber>
    </recommendedName>
</protein>
<dbReference type="InterPro" id="IPR051029">
    <property type="entry name" value="mRNA_Capping_Enz/RNA_Phosphat"/>
</dbReference>